<sequence>MKRIRRVICLAACILLLLSLASCTKKTDTATLTIAYQYGMAYSPLLIMKEQQLIEKYAPGTTVEWTVLNSGSAINEGIASGSVDVGAMGVGPAITGVMRGIPYRIFSAVSSQPQGLMTSLPDVMSLADITADQKIALVNIGSIQHILLAMAAKAELGDAHALDNNIVAMAHPDGMAALLSGSVSYQLTTSPYIFKELNEPGIRMLDSISNVWPDGNTFIVAVAAQDLYDNHRSQYDAVVKALQEACAYIENNPEEVAALLCENEGVDEATMLSWLQDPACGYATETVGVLSMAQFMAENGFLDVAPQSFSDLAFENVLGN</sequence>
<dbReference type="Pfam" id="PF13379">
    <property type="entry name" value="NMT1_2"/>
    <property type="match status" value="1"/>
</dbReference>
<dbReference type="AlphaFoldDB" id="A0A644YHB4"/>
<dbReference type="PANTHER" id="PTHR30024:SF2">
    <property type="entry name" value="ABC TRANSPORTER SUBSTRATE-BINDING PROTEIN"/>
    <property type="match status" value="1"/>
</dbReference>
<protein>
    <submittedName>
        <fullName evidence="1">Putative aliphatic sulfonates-binding protein</fullName>
    </submittedName>
</protein>
<comment type="caution">
    <text evidence="1">The sequence shown here is derived from an EMBL/GenBank/DDBJ whole genome shotgun (WGS) entry which is preliminary data.</text>
</comment>
<dbReference type="PROSITE" id="PS51257">
    <property type="entry name" value="PROKAR_LIPOPROTEIN"/>
    <property type="match status" value="1"/>
</dbReference>
<dbReference type="PANTHER" id="PTHR30024">
    <property type="entry name" value="ALIPHATIC SULFONATES-BINDING PROTEIN-RELATED"/>
    <property type="match status" value="1"/>
</dbReference>
<name>A0A644YHB4_9ZZZZ</name>
<dbReference type="EMBL" id="VSSQ01004981">
    <property type="protein sequence ID" value="MPM27388.1"/>
    <property type="molecule type" value="Genomic_DNA"/>
</dbReference>
<evidence type="ECO:0000313" key="1">
    <source>
        <dbReference type="EMBL" id="MPM27388.1"/>
    </source>
</evidence>
<accession>A0A644YHB4</accession>
<dbReference type="SUPFAM" id="SSF53850">
    <property type="entry name" value="Periplasmic binding protein-like II"/>
    <property type="match status" value="1"/>
</dbReference>
<dbReference type="Gene3D" id="3.40.190.10">
    <property type="entry name" value="Periplasmic binding protein-like II"/>
    <property type="match status" value="2"/>
</dbReference>
<organism evidence="1">
    <name type="scientific">bioreactor metagenome</name>
    <dbReference type="NCBI Taxonomy" id="1076179"/>
    <lineage>
        <taxon>unclassified sequences</taxon>
        <taxon>metagenomes</taxon>
        <taxon>ecological metagenomes</taxon>
    </lineage>
</organism>
<gene>
    <name evidence="1" type="primary">ssuA_10</name>
    <name evidence="1" type="ORF">SDC9_73899</name>
</gene>
<reference evidence="1" key="1">
    <citation type="submission" date="2019-08" db="EMBL/GenBank/DDBJ databases">
        <authorList>
            <person name="Kucharzyk K."/>
            <person name="Murdoch R.W."/>
            <person name="Higgins S."/>
            <person name="Loffler F."/>
        </authorList>
    </citation>
    <scope>NUCLEOTIDE SEQUENCE</scope>
</reference>
<proteinExistence type="predicted"/>